<name>A0AAD9JAD5_9ANNE</name>
<dbReference type="SUPFAM" id="SSF51735">
    <property type="entry name" value="NAD(P)-binding Rossmann-fold domains"/>
    <property type="match status" value="1"/>
</dbReference>
<gene>
    <name evidence="1" type="ORF">LSH36_463g04049</name>
</gene>
<accession>A0AAD9JAD5</accession>
<evidence type="ECO:0000313" key="2">
    <source>
        <dbReference type="Proteomes" id="UP001208570"/>
    </source>
</evidence>
<dbReference type="Pfam" id="PF00106">
    <property type="entry name" value="adh_short"/>
    <property type="match status" value="1"/>
</dbReference>
<evidence type="ECO:0000313" key="1">
    <source>
        <dbReference type="EMBL" id="KAK2149189.1"/>
    </source>
</evidence>
<sequence>MWLDIVTYCLFSCLVIQFIRLILADADLTLLWKEKFGTKPAHGCQKEVDIMVLPLDLLEFSQHKVAVNNVLQTFGQIDILVNNGGRTQRGLAAKTELDIDRDIMELNYFATLSLTKAVLPSMLARHCGHVVVTSSIAGKVDKYLLFLLQGWFDTLRVELAPENINVTMICPGPVMSDVTDNAFSDAKDRPVVSKEYEKQVKKMSTERCAELIGVGIANKLDEMWISDHPELGLLYAAQYMPDIARLVVKKFGMKHVMKKRFNLDAKGDNLN</sequence>
<dbReference type="Gene3D" id="3.40.50.720">
    <property type="entry name" value="NAD(P)-binding Rossmann-like Domain"/>
    <property type="match status" value="1"/>
</dbReference>
<dbReference type="PRINTS" id="PR00081">
    <property type="entry name" value="GDHRDH"/>
</dbReference>
<dbReference type="InterPro" id="IPR002347">
    <property type="entry name" value="SDR_fam"/>
</dbReference>
<dbReference type="PANTHER" id="PTHR44269">
    <property type="entry name" value="DEHYDROGENASE/REDUCTASE SDR FAMILY MEMBER 7-RELATED"/>
    <property type="match status" value="1"/>
</dbReference>
<dbReference type="InterPro" id="IPR036291">
    <property type="entry name" value="NAD(P)-bd_dom_sf"/>
</dbReference>
<dbReference type="InterPro" id="IPR053011">
    <property type="entry name" value="SDR_family_member_7"/>
</dbReference>
<reference evidence="1" key="1">
    <citation type="journal article" date="2023" name="Mol. Biol. Evol.">
        <title>Third-Generation Sequencing Reveals the Adaptive Role of the Epigenome in Three Deep-Sea Polychaetes.</title>
        <authorList>
            <person name="Perez M."/>
            <person name="Aroh O."/>
            <person name="Sun Y."/>
            <person name="Lan Y."/>
            <person name="Juniper S.K."/>
            <person name="Young C.R."/>
            <person name="Angers B."/>
            <person name="Qian P.Y."/>
        </authorList>
    </citation>
    <scope>NUCLEOTIDE SEQUENCE</scope>
    <source>
        <strain evidence="1">P08H-3</strain>
    </source>
</reference>
<organism evidence="1 2">
    <name type="scientific">Paralvinella palmiformis</name>
    <dbReference type="NCBI Taxonomy" id="53620"/>
    <lineage>
        <taxon>Eukaryota</taxon>
        <taxon>Metazoa</taxon>
        <taxon>Spiralia</taxon>
        <taxon>Lophotrochozoa</taxon>
        <taxon>Annelida</taxon>
        <taxon>Polychaeta</taxon>
        <taxon>Sedentaria</taxon>
        <taxon>Canalipalpata</taxon>
        <taxon>Terebellida</taxon>
        <taxon>Terebelliformia</taxon>
        <taxon>Alvinellidae</taxon>
        <taxon>Paralvinella</taxon>
    </lineage>
</organism>
<keyword evidence="2" id="KW-1185">Reference proteome</keyword>
<dbReference type="AlphaFoldDB" id="A0AAD9JAD5"/>
<dbReference type="EMBL" id="JAODUP010000463">
    <property type="protein sequence ID" value="KAK2149189.1"/>
    <property type="molecule type" value="Genomic_DNA"/>
</dbReference>
<protein>
    <submittedName>
        <fullName evidence="1">Uncharacterized protein</fullName>
    </submittedName>
</protein>
<dbReference type="Proteomes" id="UP001208570">
    <property type="component" value="Unassembled WGS sequence"/>
</dbReference>
<proteinExistence type="predicted"/>
<comment type="caution">
    <text evidence="1">The sequence shown here is derived from an EMBL/GenBank/DDBJ whole genome shotgun (WGS) entry which is preliminary data.</text>
</comment>